<dbReference type="AlphaFoldDB" id="A0A3D8M4Y8"/>
<dbReference type="InterPro" id="IPR011234">
    <property type="entry name" value="Fumarylacetoacetase-like_C"/>
</dbReference>
<evidence type="ECO:0000313" key="3">
    <source>
        <dbReference type="EMBL" id="RDV24640.1"/>
    </source>
</evidence>
<keyword evidence="4" id="KW-1185">Reference proteome</keyword>
<dbReference type="PANTHER" id="PTHR11820">
    <property type="entry name" value="ACYLPYRUVASE"/>
    <property type="match status" value="1"/>
</dbReference>
<proteinExistence type="predicted"/>
<sequence length="221" mass="24230">MYQHQSHMGQLIDLPLGKVVCVGRNYYDHIQEMHSEVPSQPLLFMKPSDALCSLYEPLQIPTNKGECHNELELAVLVSQRLKCASASQVKSALYGIGLALDLTLRDVQAELKSKGHPWERAKAFDASCPVSGFVPIVQFSDLADIPFSLTVNAEVRQQGNSGMMLYDVLSLIALMSHEFTLNPGDIVLTGTPKGVASLIQGDELVLTLPPYLDVHTRVSSL</sequence>
<dbReference type="GO" id="GO:0046872">
    <property type="term" value="F:metal ion binding"/>
    <property type="evidence" value="ECO:0007669"/>
    <property type="project" value="UniProtKB-KW"/>
</dbReference>
<accession>A0A3D8M4Y8</accession>
<evidence type="ECO:0000313" key="4">
    <source>
        <dbReference type="Proteomes" id="UP000256561"/>
    </source>
</evidence>
<feature type="domain" description="Fumarylacetoacetase-like C-terminal" evidence="2">
    <location>
        <begin position="18"/>
        <end position="208"/>
    </location>
</feature>
<dbReference type="Gene3D" id="3.90.850.10">
    <property type="entry name" value="Fumarylacetoacetase-like, C-terminal domain"/>
    <property type="match status" value="1"/>
</dbReference>
<dbReference type="Proteomes" id="UP000256561">
    <property type="component" value="Unassembled WGS sequence"/>
</dbReference>
<keyword evidence="3" id="KW-0378">Hydrolase</keyword>
<dbReference type="InterPro" id="IPR036663">
    <property type="entry name" value="Fumarylacetoacetase_C_sf"/>
</dbReference>
<dbReference type="OrthoDB" id="9805307at2"/>
<dbReference type="NCBIfam" id="NF007967">
    <property type="entry name" value="PRK10691.1"/>
    <property type="match status" value="1"/>
</dbReference>
<evidence type="ECO:0000259" key="2">
    <source>
        <dbReference type="Pfam" id="PF01557"/>
    </source>
</evidence>
<name>A0A3D8M4Y8_9ALTE</name>
<evidence type="ECO:0000256" key="1">
    <source>
        <dbReference type="ARBA" id="ARBA00022723"/>
    </source>
</evidence>
<gene>
    <name evidence="3" type="ORF">DXV75_13200</name>
</gene>
<comment type="caution">
    <text evidence="3">The sequence shown here is derived from an EMBL/GenBank/DDBJ whole genome shotgun (WGS) entry which is preliminary data.</text>
</comment>
<keyword evidence="1" id="KW-0479">Metal-binding</keyword>
<dbReference type="RefSeq" id="WP_115593886.1">
    <property type="nucleotide sequence ID" value="NZ_QRHA01000009.1"/>
</dbReference>
<dbReference type="GO" id="GO:0018773">
    <property type="term" value="F:acetylpyruvate hydrolase activity"/>
    <property type="evidence" value="ECO:0007669"/>
    <property type="project" value="TreeGrafter"/>
</dbReference>
<reference evidence="4" key="1">
    <citation type="submission" date="2018-08" db="EMBL/GenBank/DDBJ databases">
        <authorList>
            <person name="Zhang J."/>
            <person name="Du Z.-J."/>
        </authorList>
    </citation>
    <scope>NUCLEOTIDE SEQUENCE [LARGE SCALE GENOMIC DNA]</scope>
    <source>
        <strain evidence="4">KCTC 52655</strain>
    </source>
</reference>
<protein>
    <submittedName>
        <fullName evidence="3">Fumarylacetoacetate hydrolase family protein</fullName>
    </submittedName>
</protein>
<organism evidence="3 4">
    <name type="scientific">Alteromonas aestuariivivens</name>
    <dbReference type="NCBI Taxonomy" id="1938339"/>
    <lineage>
        <taxon>Bacteria</taxon>
        <taxon>Pseudomonadati</taxon>
        <taxon>Pseudomonadota</taxon>
        <taxon>Gammaproteobacteria</taxon>
        <taxon>Alteromonadales</taxon>
        <taxon>Alteromonadaceae</taxon>
        <taxon>Alteromonas/Salinimonas group</taxon>
        <taxon>Alteromonas</taxon>
    </lineage>
</organism>
<dbReference type="Pfam" id="PF01557">
    <property type="entry name" value="FAA_hydrolase"/>
    <property type="match status" value="1"/>
</dbReference>
<dbReference type="PANTHER" id="PTHR11820:SF7">
    <property type="entry name" value="ACYLPYRUVASE FAHD1, MITOCHONDRIAL"/>
    <property type="match status" value="1"/>
</dbReference>
<dbReference type="EMBL" id="QRHA01000009">
    <property type="protein sequence ID" value="RDV24640.1"/>
    <property type="molecule type" value="Genomic_DNA"/>
</dbReference>
<dbReference type="SUPFAM" id="SSF56529">
    <property type="entry name" value="FAH"/>
    <property type="match status" value="1"/>
</dbReference>